<dbReference type="Gene3D" id="1.10.443.10">
    <property type="entry name" value="Intergrase catalytic core"/>
    <property type="match status" value="1"/>
</dbReference>
<dbReference type="EMBL" id="BK015503">
    <property type="protein sequence ID" value="DAE10105.1"/>
    <property type="molecule type" value="Genomic_DNA"/>
</dbReference>
<dbReference type="Pfam" id="PF00589">
    <property type="entry name" value="Phage_integrase"/>
    <property type="match status" value="1"/>
</dbReference>
<sequence length="215" mass="25538">MRRIKTFGGQHHTLPIKDEKMLQNFMYHLLNKREKAKSEVKRYQADRNWMLCLIGFNTAFRAEDLLQLRVIDIKDGYVHIKENKTGKMQNLRMNKQLKYEINEYIQRNHLSDYEYMFLGQKKYQNGNAYALPITREQAYRIVSKTAKEVGISFTFGIHSLRKTFGYMYIKNGGKPETLMKMYNHDDYNVTMLYVCWGKDDAENDRESTFIGGVKK</sequence>
<feature type="domain" description="Tyr recombinase" evidence="7">
    <location>
        <begin position="16"/>
        <end position="209"/>
    </location>
</feature>
<dbReference type="GO" id="GO:0075713">
    <property type="term" value="P:establishment of integrated proviral latency"/>
    <property type="evidence" value="ECO:0007669"/>
    <property type="project" value="UniProtKB-KW"/>
</dbReference>
<reference evidence="8" key="1">
    <citation type="journal article" date="2021" name="Proc. Natl. Acad. Sci. U.S.A.">
        <title>A Catalog of Tens of Thousands of Viruses from Human Metagenomes Reveals Hidden Associations with Chronic Diseases.</title>
        <authorList>
            <person name="Tisza M.J."/>
            <person name="Buck C.B."/>
        </authorList>
    </citation>
    <scope>NUCLEOTIDE SEQUENCE</scope>
    <source>
        <strain evidence="8">CtGuJ10</strain>
    </source>
</reference>
<evidence type="ECO:0000259" key="7">
    <source>
        <dbReference type="PROSITE" id="PS51898"/>
    </source>
</evidence>
<accession>A0A8S5PU90</accession>
<keyword evidence="6" id="KW-1160">Virus entry into host cell</keyword>
<evidence type="ECO:0000256" key="1">
    <source>
        <dbReference type="ARBA" id="ARBA00008857"/>
    </source>
</evidence>
<dbReference type="GO" id="GO:0016740">
    <property type="term" value="F:transferase activity"/>
    <property type="evidence" value="ECO:0007669"/>
    <property type="project" value="UniProtKB-KW"/>
</dbReference>
<dbReference type="InterPro" id="IPR013762">
    <property type="entry name" value="Integrase-like_cat_sf"/>
</dbReference>
<dbReference type="InterPro" id="IPR011010">
    <property type="entry name" value="DNA_brk_join_enz"/>
</dbReference>
<keyword evidence="6" id="KW-0229">DNA integration</keyword>
<evidence type="ECO:0000256" key="2">
    <source>
        <dbReference type="ARBA" id="ARBA00016082"/>
    </source>
</evidence>
<dbReference type="PANTHER" id="PTHR30349:SF82">
    <property type="entry name" value="INTEGRASE_RECOMBINASE YOEC-RELATED"/>
    <property type="match status" value="1"/>
</dbReference>
<organism evidence="8">
    <name type="scientific">Siphoviridae sp. ctGuJ10</name>
    <dbReference type="NCBI Taxonomy" id="2825418"/>
    <lineage>
        <taxon>Viruses</taxon>
        <taxon>Duplodnaviria</taxon>
        <taxon>Heunggongvirae</taxon>
        <taxon>Uroviricota</taxon>
        <taxon>Caudoviricetes</taxon>
    </lineage>
</organism>
<dbReference type="GO" id="GO:0006310">
    <property type="term" value="P:DNA recombination"/>
    <property type="evidence" value="ECO:0007669"/>
    <property type="project" value="UniProtKB-KW"/>
</dbReference>
<evidence type="ECO:0000256" key="5">
    <source>
        <dbReference type="ARBA" id="ARBA00023172"/>
    </source>
</evidence>
<dbReference type="GO" id="GO:0015074">
    <property type="term" value="P:DNA integration"/>
    <property type="evidence" value="ECO:0007669"/>
    <property type="project" value="InterPro"/>
</dbReference>
<keyword evidence="5" id="KW-0233">DNA recombination</keyword>
<keyword evidence="3" id="KW-0808">Transferase</keyword>
<proteinExistence type="inferred from homology"/>
<dbReference type="PROSITE" id="PS51898">
    <property type="entry name" value="TYR_RECOMBINASE"/>
    <property type="match status" value="1"/>
</dbReference>
<dbReference type="SUPFAM" id="SSF56349">
    <property type="entry name" value="DNA breaking-rejoining enzymes"/>
    <property type="match status" value="1"/>
</dbReference>
<keyword evidence="4" id="KW-0378">Hydrolase</keyword>
<evidence type="ECO:0000256" key="6">
    <source>
        <dbReference type="ARBA" id="ARBA00023195"/>
    </source>
</evidence>
<dbReference type="GO" id="GO:0044826">
    <property type="term" value="P:viral genome integration into host DNA"/>
    <property type="evidence" value="ECO:0007669"/>
    <property type="project" value="UniProtKB-KW"/>
</dbReference>
<comment type="similarity">
    <text evidence="1">Belongs to the 'phage' integrase family.</text>
</comment>
<evidence type="ECO:0000256" key="3">
    <source>
        <dbReference type="ARBA" id="ARBA00022679"/>
    </source>
</evidence>
<dbReference type="PANTHER" id="PTHR30349">
    <property type="entry name" value="PHAGE INTEGRASE-RELATED"/>
    <property type="match status" value="1"/>
</dbReference>
<protein>
    <recommendedName>
        <fullName evidence="2">Integrase</fullName>
    </recommendedName>
</protein>
<evidence type="ECO:0000313" key="8">
    <source>
        <dbReference type="EMBL" id="DAE10105.1"/>
    </source>
</evidence>
<dbReference type="GO" id="GO:0016787">
    <property type="term" value="F:hydrolase activity"/>
    <property type="evidence" value="ECO:0007669"/>
    <property type="project" value="UniProtKB-KW"/>
</dbReference>
<evidence type="ECO:0000256" key="4">
    <source>
        <dbReference type="ARBA" id="ARBA00022801"/>
    </source>
</evidence>
<keyword evidence="6" id="KW-1179">Viral genome integration</keyword>
<dbReference type="InterPro" id="IPR002104">
    <property type="entry name" value="Integrase_catalytic"/>
</dbReference>
<dbReference type="GO" id="GO:0003677">
    <property type="term" value="F:DNA binding"/>
    <property type="evidence" value="ECO:0007669"/>
    <property type="project" value="InterPro"/>
</dbReference>
<name>A0A8S5PU90_9CAUD</name>
<dbReference type="InterPro" id="IPR050090">
    <property type="entry name" value="Tyrosine_recombinase_XerCD"/>
</dbReference>